<dbReference type="InterPro" id="IPR008974">
    <property type="entry name" value="TRAF-like"/>
</dbReference>
<keyword evidence="1" id="KW-1185">Reference proteome</keyword>
<proteinExistence type="predicted"/>
<sequence length="505" mass="58152">MSTPTNIVKQWVKDSTTIVINETDLTEKKVGEGFRTPERTVAHPGGLKWWIRWYAAGDSKLPEDHISLYLWVNKAVSAKYNFKVERSTIQFSSAFDFPCSRGHGEYNFASHEALRPLFVNGQLNITCSVEFELPLWLAIQPSHLLHFCRHLQPNFIFNVGSGRINTYKQILSLLSPKLHKIVSETTETDIKDFDYNTVKAAIDYCCGMTIKYFSVETIIGILRFGGHYEIEAITKGLVVKIEWFLSADTVCIIAHYADDTKNQSVFEKCCEFLKNNIKIIRTKESFTKLTPEFATRMFKTALKTDFDTFRYALFYALNFIVNYLEPSVSKSVSLTNFCPLVTLAINYKRESLKKECGKFYTDNQDELRRLDPFISLSLDKNILITKEWITDLPVSLVVHLLKTTLKMESEFDVLDYAYNNGFEFDWICFDELERPLLESVTLDNFCAAAGYAWSCSRGGLKQVCGKFYIVNLEKIMKLKAITKLPAETTHELLTFYNQLFNNELE</sequence>
<reference evidence="1" key="1">
    <citation type="journal article" date="2013" name="Genetics">
        <title>The draft genome and transcriptome of Panagrellus redivivus are shaped by the harsh demands of a free-living lifestyle.</title>
        <authorList>
            <person name="Srinivasan J."/>
            <person name="Dillman A.R."/>
            <person name="Macchietto M.G."/>
            <person name="Heikkinen L."/>
            <person name="Lakso M."/>
            <person name="Fracchia K.M."/>
            <person name="Antoshechkin I."/>
            <person name="Mortazavi A."/>
            <person name="Wong G."/>
            <person name="Sternberg P.W."/>
        </authorList>
    </citation>
    <scope>NUCLEOTIDE SEQUENCE [LARGE SCALE GENOMIC DNA]</scope>
    <source>
        <strain evidence="1">MT8872</strain>
    </source>
</reference>
<organism evidence="1 2">
    <name type="scientific">Panagrellus redivivus</name>
    <name type="common">Microworm</name>
    <dbReference type="NCBI Taxonomy" id="6233"/>
    <lineage>
        <taxon>Eukaryota</taxon>
        <taxon>Metazoa</taxon>
        <taxon>Ecdysozoa</taxon>
        <taxon>Nematoda</taxon>
        <taxon>Chromadorea</taxon>
        <taxon>Rhabditida</taxon>
        <taxon>Tylenchina</taxon>
        <taxon>Panagrolaimomorpha</taxon>
        <taxon>Panagrolaimoidea</taxon>
        <taxon>Panagrolaimidae</taxon>
        <taxon>Panagrellus</taxon>
    </lineage>
</organism>
<dbReference type="WBParaSite" id="Pan_g10842.t1">
    <property type="protein sequence ID" value="Pan_g10842.t1"/>
    <property type="gene ID" value="Pan_g10842"/>
</dbReference>
<dbReference type="Proteomes" id="UP000492821">
    <property type="component" value="Unassembled WGS sequence"/>
</dbReference>
<evidence type="ECO:0000313" key="2">
    <source>
        <dbReference type="WBParaSite" id="Pan_g10842.t1"/>
    </source>
</evidence>
<accession>A0A7E4UNE3</accession>
<dbReference type="SUPFAM" id="SSF49599">
    <property type="entry name" value="TRAF domain-like"/>
    <property type="match status" value="1"/>
</dbReference>
<reference evidence="2" key="2">
    <citation type="submission" date="2020-10" db="UniProtKB">
        <authorList>
            <consortium name="WormBaseParasite"/>
        </authorList>
    </citation>
    <scope>IDENTIFICATION</scope>
</reference>
<name>A0A7E4UNE3_PANRE</name>
<protein>
    <submittedName>
        <fullName evidence="2">BTB domain-containing protein</fullName>
    </submittedName>
</protein>
<dbReference type="InterPro" id="IPR011333">
    <property type="entry name" value="SKP1/BTB/POZ_sf"/>
</dbReference>
<dbReference type="Gene3D" id="2.60.210.10">
    <property type="entry name" value="Apoptosis, Tumor Necrosis Factor Receptor Associated Protein 2, Chain A"/>
    <property type="match status" value="1"/>
</dbReference>
<dbReference type="SUPFAM" id="SSF54695">
    <property type="entry name" value="POZ domain"/>
    <property type="match status" value="1"/>
</dbReference>
<dbReference type="AlphaFoldDB" id="A0A7E4UNE3"/>
<evidence type="ECO:0000313" key="1">
    <source>
        <dbReference type="Proteomes" id="UP000492821"/>
    </source>
</evidence>
<dbReference type="Gene3D" id="3.30.710.10">
    <property type="entry name" value="Potassium Channel Kv1.1, Chain A"/>
    <property type="match status" value="1"/>
</dbReference>